<evidence type="ECO:0000256" key="1">
    <source>
        <dbReference type="SAM" id="MobiDB-lite"/>
    </source>
</evidence>
<evidence type="ECO:0008006" key="4">
    <source>
        <dbReference type="Google" id="ProtNLM"/>
    </source>
</evidence>
<proteinExistence type="predicted"/>
<dbReference type="Proteomes" id="UP000538292">
    <property type="component" value="Unassembled WGS sequence"/>
</dbReference>
<organism evidence="2 3">
    <name type="scientific">Thermoactinomyces mirandus</name>
    <dbReference type="NCBI Taxonomy" id="2756294"/>
    <lineage>
        <taxon>Bacteria</taxon>
        <taxon>Bacillati</taxon>
        <taxon>Bacillota</taxon>
        <taxon>Bacilli</taxon>
        <taxon>Bacillales</taxon>
        <taxon>Thermoactinomycetaceae</taxon>
        <taxon>Thermoactinomyces</taxon>
    </lineage>
</organism>
<protein>
    <recommendedName>
        <fullName evidence="4">Fungal lipase-like domain-containing protein</fullName>
    </recommendedName>
</protein>
<dbReference type="EMBL" id="JACEOL010000018">
    <property type="protein sequence ID" value="MBA4601818.1"/>
    <property type="molecule type" value="Genomic_DNA"/>
</dbReference>
<dbReference type="InterPro" id="IPR029058">
    <property type="entry name" value="AB_hydrolase_fold"/>
</dbReference>
<accession>A0A7W1XR89</accession>
<comment type="caution">
    <text evidence="2">The sequence shown here is derived from an EMBL/GenBank/DDBJ whole genome shotgun (WGS) entry which is preliminary data.</text>
</comment>
<name>A0A7W1XR89_9BACL</name>
<feature type="compositionally biased region" description="Polar residues" evidence="1">
    <location>
        <begin position="430"/>
        <end position="440"/>
    </location>
</feature>
<dbReference type="Pfam" id="PF26363">
    <property type="entry name" value="Phospholipase-like"/>
    <property type="match status" value="1"/>
</dbReference>
<evidence type="ECO:0000313" key="3">
    <source>
        <dbReference type="Proteomes" id="UP000538292"/>
    </source>
</evidence>
<keyword evidence="3" id="KW-1185">Reference proteome</keyword>
<reference evidence="2 3" key="1">
    <citation type="submission" date="2020-07" db="EMBL/GenBank/DDBJ databases">
        <title>Thermoactinomyces phylogeny.</title>
        <authorList>
            <person name="Dunlap C."/>
        </authorList>
    </citation>
    <scope>NUCLEOTIDE SEQUENCE [LARGE SCALE GENOMIC DNA]</scope>
    <source>
        <strain evidence="2 3">AMNI-1</strain>
    </source>
</reference>
<dbReference type="AlphaFoldDB" id="A0A7W1XR89"/>
<feature type="region of interest" description="Disordered" evidence="1">
    <location>
        <begin position="430"/>
        <end position="466"/>
    </location>
</feature>
<sequence length="466" mass="50794">MKILHQVSVILFFILVVSFIGIHPVGATGGGSFEIPDVNDDFNKVEQTPAPAKESPITETRQEKGFFDKVGDFFSGTWEKTKTGLKTAKNWTVSKAKGAWGWLTSETGKVAGGIAFGAAAITAIFRRYGQQIKKGVQSAYSGARQWIRNLLGRNSFSDKRHLTASTGSSIPGSSNVGQSHPQIMLNDIKVSDRQLAEISDLVYEEKIDILKLKETLGDGWETSLKCDSANGLEAYVFINKESSEMIIAFRGTEPDKWYQDIVIGDIPIALGNDIINPQAVKARELVESVINNPEYQGYNIVLTGHSLGGYLALDSAARYKIPAVTFNAPGKNLFRNVNASTLLGGLHGPLGAEVATELIYKLNQLDPQVRAEAANEKAGTYDGLIRNYRYNDDTIGSLGYRPGVTYEIESDGSVHRAEDEDGLDNQLGLSPSSHSITNFTGIDDDGNKVDTPIPDVYDENGNIRPR</sequence>
<evidence type="ECO:0000313" key="2">
    <source>
        <dbReference type="EMBL" id="MBA4601818.1"/>
    </source>
</evidence>
<gene>
    <name evidence="2" type="ORF">H2C83_05675</name>
</gene>
<dbReference type="SUPFAM" id="SSF53474">
    <property type="entry name" value="alpha/beta-Hydrolases"/>
    <property type="match status" value="1"/>
</dbReference>
<dbReference type="Gene3D" id="3.40.50.1820">
    <property type="entry name" value="alpha/beta hydrolase"/>
    <property type="match status" value="1"/>
</dbReference>
<dbReference type="RefSeq" id="WP_181738705.1">
    <property type="nucleotide sequence ID" value="NZ_JACEOL010000018.1"/>
</dbReference>